<keyword evidence="11" id="KW-0739">Sodium transport</keyword>
<evidence type="ECO:0000256" key="2">
    <source>
        <dbReference type="ARBA" id="ARBA00006434"/>
    </source>
</evidence>
<evidence type="ECO:0000256" key="10">
    <source>
        <dbReference type="ARBA" id="ARBA00023136"/>
    </source>
</evidence>
<feature type="transmembrane region" description="Helical" evidence="13">
    <location>
        <begin position="126"/>
        <end position="147"/>
    </location>
</feature>
<evidence type="ECO:0000256" key="1">
    <source>
        <dbReference type="ARBA" id="ARBA00004651"/>
    </source>
</evidence>
<evidence type="ECO:0000256" key="5">
    <source>
        <dbReference type="ARBA" id="ARBA00022692"/>
    </source>
</evidence>
<dbReference type="EMBL" id="CAADFZ010000060">
    <property type="protein sequence ID" value="VFK65270.1"/>
    <property type="molecule type" value="Genomic_DNA"/>
</dbReference>
<dbReference type="InterPro" id="IPR050277">
    <property type="entry name" value="Sodium:Solute_Symporter"/>
</dbReference>
<name>A0A451AZB2_9GAMM</name>
<feature type="transmembrane region" description="Helical" evidence="13">
    <location>
        <begin position="481"/>
        <end position="502"/>
    </location>
</feature>
<dbReference type="InterPro" id="IPR038377">
    <property type="entry name" value="Na/Glc_symporter_sf"/>
</dbReference>
<dbReference type="EMBL" id="CAADGD010000064">
    <property type="protein sequence ID" value="VFK71399.1"/>
    <property type="molecule type" value="Genomic_DNA"/>
</dbReference>
<keyword evidence="9" id="KW-0406">Ion transport</keyword>
<dbReference type="GO" id="GO:0006814">
    <property type="term" value="P:sodium ion transport"/>
    <property type="evidence" value="ECO:0007669"/>
    <property type="project" value="UniProtKB-KW"/>
</dbReference>
<keyword evidence="10 13" id="KW-0472">Membrane</keyword>
<keyword evidence="3" id="KW-0813">Transport</keyword>
<reference evidence="15" key="1">
    <citation type="submission" date="2019-02" db="EMBL/GenBank/DDBJ databases">
        <authorList>
            <person name="Gruber-Vodicka R. H."/>
            <person name="Seah K. B. B."/>
        </authorList>
    </citation>
    <scope>NUCLEOTIDE SEQUENCE</scope>
    <source>
        <strain evidence="15">BECK_BY19</strain>
        <strain evidence="14">BECK_BY8</strain>
    </source>
</reference>
<proteinExistence type="inferred from homology"/>
<evidence type="ECO:0000256" key="7">
    <source>
        <dbReference type="ARBA" id="ARBA00022989"/>
    </source>
</evidence>
<feature type="transmembrane region" description="Helical" evidence="13">
    <location>
        <begin position="390"/>
        <end position="408"/>
    </location>
</feature>
<evidence type="ECO:0000256" key="9">
    <source>
        <dbReference type="ARBA" id="ARBA00023065"/>
    </source>
</evidence>
<dbReference type="InterPro" id="IPR001734">
    <property type="entry name" value="Na/solute_symporter"/>
</dbReference>
<evidence type="ECO:0000256" key="13">
    <source>
        <dbReference type="SAM" id="Phobius"/>
    </source>
</evidence>
<dbReference type="PANTHER" id="PTHR48086">
    <property type="entry name" value="SODIUM/PROLINE SYMPORTER-RELATED"/>
    <property type="match status" value="1"/>
</dbReference>
<comment type="similarity">
    <text evidence="2">Belongs to the sodium:solute symporter (SSF) (TC 2.A.21) family.</text>
</comment>
<evidence type="ECO:0000256" key="12">
    <source>
        <dbReference type="ARBA" id="ARBA00033708"/>
    </source>
</evidence>
<keyword evidence="8" id="KW-0915">Sodium</keyword>
<dbReference type="GO" id="GO:0015293">
    <property type="term" value="F:symporter activity"/>
    <property type="evidence" value="ECO:0007669"/>
    <property type="project" value="UniProtKB-KW"/>
</dbReference>
<evidence type="ECO:0000256" key="11">
    <source>
        <dbReference type="ARBA" id="ARBA00023201"/>
    </source>
</evidence>
<keyword evidence="6" id="KW-0769">Symport</keyword>
<evidence type="ECO:0000256" key="6">
    <source>
        <dbReference type="ARBA" id="ARBA00022847"/>
    </source>
</evidence>
<evidence type="ECO:0000256" key="4">
    <source>
        <dbReference type="ARBA" id="ARBA00022475"/>
    </source>
</evidence>
<feature type="transmembrane region" description="Helical" evidence="13">
    <location>
        <begin position="414"/>
        <end position="436"/>
    </location>
</feature>
<evidence type="ECO:0000256" key="3">
    <source>
        <dbReference type="ARBA" id="ARBA00022448"/>
    </source>
</evidence>
<protein>
    <submittedName>
        <fullName evidence="15">Na+/proline symporter</fullName>
    </submittedName>
</protein>
<gene>
    <name evidence="14" type="ORF">BECKUNK1418G_GA0071005_10609</name>
    <name evidence="15" type="ORF">BECKUNK1418H_GA0071006_10649</name>
</gene>
<feature type="transmembrane region" description="Helical" evidence="13">
    <location>
        <begin position="55"/>
        <end position="75"/>
    </location>
</feature>
<evidence type="ECO:0000256" key="8">
    <source>
        <dbReference type="ARBA" id="ARBA00023053"/>
    </source>
</evidence>
<dbReference type="PANTHER" id="PTHR48086:SF3">
    <property type="entry name" value="SODIUM_PROLINE SYMPORTER"/>
    <property type="match status" value="1"/>
</dbReference>
<feature type="transmembrane region" description="Helical" evidence="13">
    <location>
        <begin position="189"/>
        <end position="207"/>
    </location>
</feature>
<comment type="catalytic activity">
    <reaction evidence="12">
        <text>L-proline(in) + Na(+)(in) = L-proline(out) + Na(+)(out)</text>
        <dbReference type="Rhea" id="RHEA:28967"/>
        <dbReference type="ChEBI" id="CHEBI:29101"/>
        <dbReference type="ChEBI" id="CHEBI:60039"/>
    </reaction>
</comment>
<keyword evidence="5 13" id="KW-0812">Transmembrane</keyword>
<dbReference type="GO" id="GO:0005886">
    <property type="term" value="C:plasma membrane"/>
    <property type="evidence" value="ECO:0007669"/>
    <property type="project" value="UniProtKB-SubCell"/>
</dbReference>
<sequence length="521" mass="57816">MTSLSPEALQAIGLVFFAGLIIFIVVAWRARPESWKISTFFLAGRNIGAPTTKHVYWGTSFSLVNGLFYFSVLGYHYGLAAIWFQIPWIAGIGILAWHLPQVMKETNRFTIHGFLGDLYGEKIRTLASWVTLTGFLGFFAFEINVSLEILGGLVGFSELVIPLTILFAVYSAAYCDIGGFAGTAKTDKFQNYSGVIAVLLVGSFILVSPHPQLPIDNLGVPRLAESLIDFSSIPWVTIFGVGCFALFYNFVDMSNWQTIAASSEVGEKEIRKLRWSMGFSALLMLAFPATIGTFLGYVWQGVEVGDYERLFLLIEQVFPNASYIGGLLLGLVVLGLAAIAMSTSDSYLMVSAQTVSWDIEDKKLLEQYERSDNIPEEEQYEVVRKSRTRLYIMAVISVVLFLVLRHFLGDEMVIPFQFVLAGLVVSLAPATLFGLYCRKKDYSPTGWVKKLPGFSIIAGYLGGTGVFLWFLFLSMPKEFDIYAWAPIASLSLSSIVCLLALLGMPKRKIEQSVEGEQPNER</sequence>
<feature type="transmembrane region" description="Helical" evidence="13">
    <location>
        <begin position="457"/>
        <end position="475"/>
    </location>
</feature>
<feature type="transmembrane region" description="Helical" evidence="13">
    <location>
        <begin position="81"/>
        <end position="99"/>
    </location>
</feature>
<keyword evidence="4" id="KW-1003">Cell membrane</keyword>
<organism evidence="15">
    <name type="scientific">Candidatus Kentrum sp. UNK</name>
    <dbReference type="NCBI Taxonomy" id="2126344"/>
    <lineage>
        <taxon>Bacteria</taxon>
        <taxon>Pseudomonadati</taxon>
        <taxon>Pseudomonadota</taxon>
        <taxon>Gammaproteobacteria</taxon>
        <taxon>Candidatus Kentrum</taxon>
    </lineage>
</organism>
<feature type="transmembrane region" description="Helical" evidence="13">
    <location>
        <begin position="159"/>
        <end position="177"/>
    </location>
</feature>
<dbReference type="AlphaFoldDB" id="A0A451AZB2"/>
<dbReference type="PROSITE" id="PS50283">
    <property type="entry name" value="NA_SOLUT_SYMP_3"/>
    <property type="match status" value="1"/>
</dbReference>
<evidence type="ECO:0000313" key="15">
    <source>
        <dbReference type="EMBL" id="VFK71399.1"/>
    </source>
</evidence>
<feature type="transmembrane region" description="Helical" evidence="13">
    <location>
        <begin position="227"/>
        <end position="248"/>
    </location>
</feature>
<feature type="transmembrane region" description="Helical" evidence="13">
    <location>
        <begin position="12"/>
        <end position="30"/>
    </location>
</feature>
<feature type="transmembrane region" description="Helical" evidence="13">
    <location>
        <begin position="278"/>
        <end position="300"/>
    </location>
</feature>
<accession>A0A451AZB2</accession>
<keyword evidence="7 13" id="KW-1133">Transmembrane helix</keyword>
<dbReference type="Gene3D" id="1.20.1730.10">
    <property type="entry name" value="Sodium/glucose cotransporter"/>
    <property type="match status" value="1"/>
</dbReference>
<feature type="transmembrane region" description="Helical" evidence="13">
    <location>
        <begin position="320"/>
        <end position="341"/>
    </location>
</feature>
<evidence type="ECO:0000313" key="14">
    <source>
        <dbReference type="EMBL" id="VFK65270.1"/>
    </source>
</evidence>
<comment type="subcellular location">
    <subcellularLocation>
        <location evidence="1">Cell membrane</location>
        <topology evidence="1">Multi-pass membrane protein</topology>
    </subcellularLocation>
</comment>